<evidence type="ECO:0000256" key="5">
    <source>
        <dbReference type="ARBA" id="ARBA00023004"/>
    </source>
</evidence>
<dbReference type="AlphaFoldDB" id="A0A6J6IL50"/>
<dbReference type="EMBL" id="CAEZVF010000138">
    <property type="protein sequence ID" value="CAB4625266.1"/>
    <property type="molecule type" value="Genomic_DNA"/>
</dbReference>
<keyword evidence="2" id="KW-0479">Metal-binding</keyword>
<reference evidence="7" key="1">
    <citation type="submission" date="2020-05" db="EMBL/GenBank/DDBJ databases">
        <authorList>
            <person name="Chiriac C."/>
            <person name="Salcher M."/>
            <person name="Ghai R."/>
            <person name="Kavagutti S V."/>
        </authorList>
    </citation>
    <scope>NUCLEOTIDE SEQUENCE</scope>
</reference>
<accession>A0A6J6IL50</accession>
<dbReference type="PANTHER" id="PTHR30468:SF1">
    <property type="entry name" value="ALPHA-KETOGLUTARATE-DEPENDENT SULFONATE DIOXYGENASE"/>
    <property type="match status" value="1"/>
</dbReference>
<comment type="similarity">
    <text evidence="1">Belongs to the TfdA dioxygenase family.</text>
</comment>
<dbReference type="SUPFAM" id="SSF51197">
    <property type="entry name" value="Clavaminate synthase-like"/>
    <property type="match status" value="1"/>
</dbReference>
<sequence>MSSALTDITPIAGKTYEGFTARPMTGSFGALISGVHVADAIDNDELFSQLRAAWIDYQALFFRDQELTPAQHLALGKRFGEVQTEGYAPSLDEHPGVWVQEYPDMYQGPVSDINWHADSSFRENPTRGSLLYALDVPVAAGDTVWADAYAAYEALSDSWKSFIDPLTAIHDVATKGLHNMLDTMGGGVIAMRAALPPTEQPVVATHPESGRKMLFVSELMTREIVGMTDRESRAVLDFLFAHQTRPEFQCRWHWEPNSLVLWDNYATIHRGIFDFGMTHRLMHRVSFHDGWRPSA</sequence>
<dbReference type="PANTHER" id="PTHR30468">
    <property type="entry name" value="ALPHA-KETOGLUTARATE-DEPENDENT SULFONATE DIOXYGENASE"/>
    <property type="match status" value="1"/>
</dbReference>
<keyword evidence="3" id="KW-0223">Dioxygenase</keyword>
<dbReference type="InterPro" id="IPR051323">
    <property type="entry name" value="AtsK-like"/>
</dbReference>
<dbReference type="Pfam" id="PF02668">
    <property type="entry name" value="TauD"/>
    <property type="match status" value="1"/>
</dbReference>
<evidence type="ECO:0000259" key="6">
    <source>
        <dbReference type="Pfam" id="PF02668"/>
    </source>
</evidence>
<proteinExistence type="inferred from homology"/>
<dbReference type="GO" id="GO:0016706">
    <property type="term" value="F:2-oxoglutarate-dependent dioxygenase activity"/>
    <property type="evidence" value="ECO:0007669"/>
    <property type="project" value="TreeGrafter"/>
</dbReference>
<name>A0A6J6IL50_9ZZZZ</name>
<dbReference type="InterPro" id="IPR003819">
    <property type="entry name" value="TauD/TfdA-like"/>
</dbReference>
<dbReference type="InterPro" id="IPR042098">
    <property type="entry name" value="TauD-like_sf"/>
</dbReference>
<organism evidence="7">
    <name type="scientific">freshwater metagenome</name>
    <dbReference type="NCBI Taxonomy" id="449393"/>
    <lineage>
        <taxon>unclassified sequences</taxon>
        <taxon>metagenomes</taxon>
        <taxon>ecological metagenomes</taxon>
    </lineage>
</organism>
<evidence type="ECO:0000256" key="4">
    <source>
        <dbReference type="ARBA" id="ARBA00023002"/>
    </source>
</evidence>
<evidence type="ECO:0000256" key="2">
    <source>
        <dbReference type="ARBA" id="ARBA00022723"/>
    </source>
</evidence>
<dbReference type="GO" id="GO:0046872">
    <property type="term" value="F:metal ion binding"/>
    <property type="evidence" value="ECO:0007669"/>
    <property type="project" value="UniProtKB-KW"/>
</dbReference>
<evidence type="ECO:0000256" key="3">
    <source>
        <dbReference type="ARBA" id="ARBA00022964"/>
    </source>
</evidence>
<dbReference type="GO" id="GO:0005737">
    <property type="term" value="C:cytoplasm"/>
    <property type="evidence" value="ECO:0007669"/>
    <property type="project" value="TreeGrafter"/>
</dbReference>
<evidence type="ECO:0000256" key="1">
    <source>
        <dbReference type="ARBA" id="ARBA00005896"/>
    </source>
</evidence>
<keyword evidence="5" id="KW-0408">Iron</keyword>
<gene>
    <name evidence="7" type="ORF">UFOPK1939_00883</name>
</gene>
<feature type="domain" description="TauD/TfdA-like" evidence="6">
    <location>
        <begin position="21"/>
        <end position="285"/>
    </location>
</feature>
<keyword evidence="4" id="KW-0560">Oxidoreductase</keyword>
<protein>
    <submittedName>
        <fullName evidence="7">Unannotated protein</fullName>
    </submittedName>
</protein>
<evidence type="ECO:0000313" key="7">
    <source>
        <dbReference type="EMBL" id="CAB4625266.1"/>
    </source>
</evidence>
<dbReference type="Gene3D" id="3.60.130.10">
    <property type="entry name" value="Clavaminate synthase-like"/>
    <property type="match status" value="1"/>
</dbReference>